<dbReference type="PANTHER" id="PTHR30404:SF0">
    <property type="entry name" value="N-ACETYLMURAMOYL-L-ALANINE AMIDASE AMIC"/>
    <property type="match status" value="1"/>
</dbReference>
<evidence type="ECO:0000313" key="4">
    <source>
        <dbReference type="Proteomes" id="UP000824136"/>
    </source>
</evidence>
<name>A0A9D1GU89_9FIRM</name>
<proteinExistence type="predicted"/>
<dbReference type="GO" id="GO:0009253">
    <property type="term" value="P:peptidoglycan catabolic process"/>
    <property type="evidence" value="ECO:0007669"/>
    <property type="project" value="InterPro"/>
</dbReference>
<feature type="domain" description="MurNAc-LAA" evidence="2">
    <location>
        <begin position="851"/>
        <end position="968"/>
    </location>
</feature>
<dbReference type="GO" id="GO:0030288">
    <property type="term" value="C:outer membrane-bounded periplasmic space"/>
    <property type="evidence" value="ECO:0007669"/>
    <property type="project" value="TreeGrafter"/>
</dbReference>
<dbReference type="SUPFAM" id="SSF53187">
    <property type="entry name" value="Zn-dependent exopeptidases"/>
    <property type="match status" value="1"/>
</dbReference>
<reference evidence="3" key="2">
    <citation type="journal article" date="2021" name="PeerJ">
        <title>Extensive microbial diversity within the chicken gut microbiome revealed by metagenomics and culture.</title>
        <authorList>
            <person name="Gilroy R."/>
            <person name="Ravi A."/>
            <person name="Getino M."/>
            <person name="Pursley I."/>
            <person name="Horton D.L."/>
            <person name="Alikhan N.F."/>
            <person name="Baker D."/>
            <person name="Gharbi K."/>
            <person name="Hall N."/>
            <person name="Watson M."/>
            <person name="Adriaenssens E.M."/>
            <person name="Foster-Nyarko E."/>
            <person name="Jarju S."/>
            <person name="Secka A."/>
            <person name="Antonio M."/>
            <person name="Oren A."/>
            <person name="Chaudhuri R.R."/>
            <person name="La Ragione R."/>
            <person name="Hildebrand F."/>
            <person name="Pallen M.J."/>
        </authorList>
    </citation>
    <scope>NUCLEOTIDE SEQUENCE</scope>
    <source>
        <strain evidence="3">CHK33-4379</strain>
    </source>
</reference>
<dbReference type="Proteomes" id="UP000824136">
    <property type="component" value="Unassembled WGS sequence"/>
</dbReference>
<dbReference type="Gene3D" id="3.20.20.80">
    <property type="entry name" value="Glycosidases"/>
    <property type="match status" value="1"/>
</dbReference>
<dbReference type="PANTHER" id="PTHR30404">
    <property type="entry name" value="N-ACETYLMURAMOYL-L-ALANINE AMIDASE"/>
    <property type="match status" value="1"/>
</dbReference>
<comment type="caution">
    <text evidence="3">The sequence shown here is derived from an EMBL/GenBank/DDBJ whole genome shotgun (WGS) entry which is preliminary data.</text>
</comment>
<dbReference type="CDD" id="cd02696">
    <property type="entry name" value="MurNAc-LAA"/>
    <property type="match status" value="1"/>
</dbReference>
<dbReference type="AlphaFoldDB" id="A0A9D1GU89"/>
<dbReference type="EMBL" id="DVLL01000021">
    <property type="protein sequence ID" value="HIT59324.1"/>
    <property type="molecule type" value="Genomic_DNA"/>
</dbReference>
<dbReference type="GO" id="GO:0008745">
    <property type="term" value="F:N-acetylmuramoyl-L-alanine amidase activity"/>
    <property type="evidence" value="ECO:0007669"/>
    <property type="project" value="InterPro"/>
</dbReference>
<evidence type="ECO:0000259" key="2">
    <source>
        <dbReference type="SMART" id="SM00646"/>
    </source>
</evidence>
<gene>
    <name evidence="3" type="ORF">IAC39_06405</name>
</gene>
<dbReference type="SMART" id="SM00646">
    <property type="entry name" value="Ami_3"/>
    <property type="match status" value="1"/>
</dbReference>
<dbReference type="InterPro" id="IPR050695">
    <property type="entry name" value="N-acetylmuramoyl_amidase_3"/>
</dbReference>
<dbReference type="Gene3D" id="3.40.630.40">
    <property type="entry name" value="Zn-dependent exopeptidases"/>
    <property type="match status" value="1"/>
</dbReference>
<organism evidence="3 4">
    <name type="scientific">Candidatus Faeciplasma pullistercoris</name>
    <dbReference type="NCBI Taxonomy" id="2840800"/>
    <lineage>
        <taxon>Bacteria</taxon>
        <taxon>Bacillati</taxon>
        <taxon>Bacillota</taxon>
        <taxon>Clostridia</taxon>
        <taxon>Eubacteriales</taxon>
        <taxon>Oscillospiraceae</taxon>
        <taxon>Oscillospiraceae incertae sedis</taxon>
        <taxon>Candidatus Faeciplasma</taxon>
    </lineage>
</organism>
<keyword evidence="1" id="KW-0378">Hydrolase</keyword>
<evidence type="ECO:0000256" key="1">
    <source>
        <dbReference type="ARBA" id="ARBA00022801"/>
    </source>
</evidence>
<dbReference type="InterPro" id="IPR002508">
    <property type="entry name" value="MurNAc-LAA_cat"/>
</dbReference>
<evidence type="ECO:0000313" key="3">
    <source>
        <dbReference type="EMBL" id="HIT59324.1"/>
    </source>
</evidence>
<accession>A0A9D1GU89</accession>
<protein>
    <submittedName>
        <fullName evidence="3">N-acetylmuramoyl-L-alanine amidase</fullName>
    </submittedName>
</protein>
<dbReference type="Pfam" id="PF01520">
    <property type="entry name" value="Amidase_3"/>
    <property type="match status" value="1"/>
</dbReference>
<reference evidence="3" key="1">
    <citation type="submission" date="2020-10" db="EMBL/GenBank/DDBJ databases">
        <authorList>
            <person name="Gilroy R."/>
        </authorList>
    </citation>
    <scope>NUCLEOTIDE SEQUENCE</scope>
    <source>
        <strain evidence="3">CHK33-4379</strain>
    </source>
</reference>
<sequence>MKKFICILLVFITAVSVLIQPGLMGIELHAEDNTSSENLPSVTTGVPEGSYSYAFPDNMKATVITIGYDFFKDINQAADVTQAEIDEIFADLESYGLNSVIINTSYNGVIYYEVDTKIYQNGSPLDMVIEAARSRNFYVYISYNLNDAINSKNIEELNSKIDYLSLCAHKLTNKYMIDGIILDGYYASKDEQSYSDYINNGSGIGFESWLRDNSSYVFKLVSSAIHSTNNTIAVGIAINNAWLNESTDELGSDTEDDFEALANGYSDTKAYIENGYADFMVVTCYGGLESVELNFISIVSWWDKLASQVGIPMFISHANERISNSDSSWAADQILKQLEECRNYSSYRGSVFRSYESLKENTGTSTDALKKYFDGLIDTNSLYTELSMVLPKQYNYTTYEPTVKFQGSFDSNFDIYFNGEKIELNEAGNFYFEEDLDVGLNTFTFKNKAKTVTYKITRRVKVLQSCEPEEGTELRVEGTTRISVNVIAYSGSEVTATLNGETISLTEGETAPDELDSNTNYAMFSGYFVAPEGIVGEEQDLGNIVINGNYMDICYETMNSARVIINAVSPQAERAQLIVVKEDNTQTYDYYTTDNVATPDCVRLPAGTIDVLVNEVTYNVSYEGVSQSVKYYLTGSGLRIRAADCELIDGYTIVDNTAVLTGSYVSNTDTILTFSLGYQTPFDISFSPEPYSGSGGDSYSVSNFDPDYLCITFDYLSNANGMTQFTSDSLFSSGEWRYVDVDGEQKLQLRLRLRKSGIFAGYSASYDGTGNLTIRFNGYRSSIYGAVIVIDPGHGYNKSASVFDPGAVAHVLEQSINIAIAEKLTQTLQAAGATVYMLPTDTTYINLYDRSSYAAQYDPDMFISVHCNSVAKGEGIRGVEAYYFTPFSQPLAALVSKSMADYYEEYVYGDGVNRNRGAKYNYFAVTLEQQFPSILIESGFITDYEEAMALNDPSVQQGLANAITEAVIEYFAESR</sequence>